<comment type="cofactor">
    <cofactor evidence="6">
        <name>Mg(2+)</name>
        <dbReference type="ChEBI" id="CHEBI:18420"/>
    </cofactor>
</comment>
<evidence type="ECO:0000256" key="1">
    <source>
        <dbReference type="ARBA" id="ARBA00000500"/>
    </source>
</evidence>
<comment type="catalytic activity">
    <reaction evidence="1 6">
        <text>alpha,alpha-trehalose 6-phosphate + H2O = alpha,alpha-trehalose + phosphate</text>
        <dbReference type="Rhea" id="RHEA:23420"/>
        <dbReference type="ChEBI" id="CHEBI:15377"/>
        <dbReference type="ChEBI" id="CHEBI:16551"/>
        <dbReference type="ChEBI" id="CHEBI:43474"/>
        <dbReference type="ChEBI" id="CHEBI:58429"/>
        <dbReference type="EC" id="3.1.3.12"/>
    </reaction>
</comment>
<dbReference type="NCBIfam" id="TIGR00685">
    <property type="entry name" value="T6PP"/>
    <property type="match status" value="1"/>
</dbReference>
<keyword evidence="6" id="KW-0479">Metal-binding</keyword>
<dbReference type="Gene3D" id="3.40.50.1000">
    <property type="entry name" value="HAD superfamily/HAD-like"/>
    <property type="match status" value="1"/>
</dbReference>
<dbReference type="PANTHER" id="PTHR43768">
    <property type="entry name" value="TREHALOSE 6-PHOSPHATE PHOSPHATASE"/>
    <property type="match status" value="1"/>
</dbReference>
<evidence type="ECO:0000256" key="5">
    <source>
        <dbReference type="ARBA" id="ARBA00024179"/>
    </source>
</evidence>
<dbReference type="InterPro" id="IPR036412">
    <property type="entry name" value="HAD-like_sf"/>
</dbReference>
<dbReference type="InterPro" id="IPR044651">
    <property type="entry name" value="OTSB-like"/>
</dbReference>
<accession>A0ABT2GM59</accession>
<evidence type="ECO:0000256" key="4">
    <source>
        <dbReference type="ARBA" id="ARBA00022801"/>
    </source>
</evidence>
<dbReference type="Gene3D" id="3.30.70.1020">
    <property type="entry name" value="Trehalose-6-phosphate phosphatase related protein, domain 2"/>
    <property type="match status" value="1"/>
</dbReference>
<evidence type="ECO:0000256" key="3">
    <source>
        <dbReference type="ARBA" id="ARBA00008770"/>
    </source>
</evidence>
<evidence type="ECO:0000256" key="6">
    <source>
        <dbReference type="RuleBase" id="RU361117"/>
    </source>
</evidence>
<dbReference type="InterPro" id="IPR023214">
    <property type="entry name" value="HAD_sf"/>
</dbReference>
<comment type="caution">
    <text evidence="7">The sequence shown here is derived from an EMBL/GenBank/DDBJ whole genome shotgun (WGS) entry which is preliminary data.</text>
</comment>
<evidence type="ECO:0000256" key="2">
    <source>
        <dbReference type="ARBA" id="ARBA00005199"/>
    </source>
</evidence>
<dbReference type="InterPro" id="IPR006379">
    <property type="entry name" value="HAD-SF_hydro_IIB"/>
</dbReference>
<dbReference type="SUPFAM" id="SSF56784">
    <property type="entry name" value="HAD-like"/>
    <property type="match status" value="1"/>
</dbReference>
<dbReference type="RefSeq" id="WP_259487862.1">
    <property type="nucleotide sequence ID" value="NZ_JANTEZ010000011.1"/>
</dbReference>
<dbReference type="EC" id="3.1.3.12" evidence="6"/>
<dbReference type="Proteomes" id="UP001165580">
    <property type="component" value="Unassembled WGS sequence"/>
</dbReference>
<dbReference type="NCBIfam" id="TIGR01484">
    <property type="entry name" value="HAD-SF-IIB"/>
    <property type="match status" value="1"/>
</dbReference>
<keyword evidence="6" id="KW-0460">Magnesium</keyword>
<dbReference type="PANTHER" id="PTHR43768:SF3">
    <property type="entry name" value="TREHALOSE 6-PHOSPHATE PHOSPHATASE"/>
    <property type="match status" value="1"/>
</dbReference>
<organism evidence="7 8">
    <name type="scientific">Herbiconiux gentiana</name>
    <dbReference type="NCBI Taxonomy" id="2970912"/>
    <lineage>
        <taxon>Bacteria</taxon>
        <taxon>Bacillati</taxon>
        <taxon>Actinomycetota</taxon>
        <taxon>Actinomycetes</taxon>
        <taxon>Micrococcales</taxon>
        <taxon>Microbacteriaceae</taxon>
        <taxon>Herbiconiux</taxon>
    </lineage>
</organism>
<keyword evidence="8" id="KW-1185">Reference proteome</keyword>
<comment type="pathway">
    <text evidence="2 6">Glycan biosynthesis; trehalose biosynthesis.</text>
</comment>
<sequence length="257" mass="26463">MTGAPTSAVLQRLASTEVLLVALDFDGTLAPIVDVPADARALPEASAAVLALLDLPGTHVAYVSGRAMDSLAAVSDLPDEALLAGSHGVEVRTDGRVELDLSDTERAERERLGPLLADIAEPLDGVWIEEKPAGFAIHTRLADEAATARAEEQALAAADAEAHGITVRHGQDILEFSVRGTTKGDAVSRLREHTGSTAVLFAGDDVTDEDGFGALSGDDVGVKVGSGATSAAFRVDGPAEMAAVLAELGVLRRDRGA</sequence>
<dbReference type="EMBL" id="JANTEZ010000011">
    <property type="protein sequence ID" value="MCS5716355.1"/>
    <property type="molecule type" value="Genomic_DNA"/>
</dbReference>
<proteinExistence type="inferred from homology"/>
<dbReference type="Pfam" id="PF02358">
    <property type="entry name" value="Trehalose_PPase"/>
    <property type="match status" value="1"/>
</dbReference>
<dbReference type="InterPro" id="IPR003337">
    <property type="entry name" value="Trehalose_PPase"/>
</dbReference>
<comment type="function">
    <text evidence="5 6">Removes the phosphate from trehalose 6-phosphate to produce free trehalose.</text>
</comment>
<evidence type="ECO:0000313" key="7">
    <source>
        <dbReference type="EMBL" id="MCS5716355.1"/>
    </source>
</evidence>
<dbReference type="GO" id="GO:0004805">
    <property type="term" value="F:trehalose-phosphatase activity"/>
    <property type="evidence" value="ECO:0007669"/>
    <property type="project" value="UniProtKB-EC"/>
</dbReference>
<protein>
    <recommendedName>
        <fullName evidence="6">Trehalose 6-phosphate phosphatase</fullName>
        <ecNumber evidence="6">3.1.3.12</ecNumber>
    </recommendedName>
</protein>
<evidence type="ECO:0000313" key="8">
    <source>
        <dbReference type="Proteomes" id="UP001165580"/>
    </source>
</evidence>
<comment type="similarity">
    <text evidence="3 6">Belongs to the trehalose phosphatase family.</text>
</comment>
<keyword evidence="4 6" id="KW-0378">Hydrolase</keyword>
<gene>
    <name evidence="7" type="primary">otsB</name>
    <name evidence="7" type="ORF">NVV95_17550</name>
</gene>
<reference evidence="7" key="1">
    <citation type="submission" date="2022-08" db="EMBL/GenBank/DDBJ databases">
        <authorList>
            <person name="Deng Y."/>
            <person name="Han X.-F."/>
            <person name="Zhang Y.-Q."/>
        </authorList>
    </citation>
    <scope>NUCLEOTIDE SEQUENCE</scope>
    <source>
        <strain evidence="7">CPCC 205716</strain>
    </source>
</reference>
<name>A0ABT2GM59_9MICO</name>